<reference evidence="3" key="1">
    <citation type="submission" date="2016-10" db="EMBL/GenBank/DDBJ databases">
        <authorList>
            <person name="Varghese N."/>
            <person name="Submissions S."/>
        </authorList>
    </citation>
    <scope>NUCLEOTIDE SEQUENCE [LARGE SCALE GENOMIC DNA]</scope>
    <source>
        <strain evidence="3">CGMCC 1.6444</strain>
    </source>
</reference>
<dbReference type="NCBIfam" id="NF033682">
    <property type="entry name" value="retention_LapA"/>
    <property type="match status" value="1"/>
</dbReference>
<protein>
    <recommendedName>
        <fullName evidence="1">LapA adhesin domain-containing protein</fullName>
    </recommendedName>
</protein>
<feature type="domain" description="LapA adhesin" evidence="1">
    <location>
        <begin position="190"/>
        <end position="279"/>
    </location>
</feature>
<name>A0A1H0NJG2_9GAMM</name>
<dbReference type="InterPro" id="IPR046779">
    <property type="entry name" value="LapA_adhesin_dom"/>
</dbReference>
<evidence type="ECO:0000313" key="3">
    <source>
        <dbReference type="Proteomes" id="UP000199075"/>
    </source>
</evidence>
<dbReference type="AlphaFoldDB" id="A0A1H0NJG2"/>
<evidence type="ECO:0000313" key="2">
    <source>
        <dbReference type="EMBL" id="SDO92902.1"/>
    </source>
</evidence>
<dbReference type="OrthoDB" id="5787335at2"/>
<dbReference type="Proteomes" id="UP000199075">
    <property type="component" value="Unassembled WGS sequence"/>
</dbReference>
<dbReference type="RefSeq" id="WP_143004442.1">
    <property type="nucleotide sequence ID" value="NZ_FNIV01000016.1"/>
</dbReference>
<dbReference type="EMBL" id="FNIV01000016">
    <property type="protein sequence ID" value="SDO92902.1"/>
    <property type="molecule type" value="Genomic_DNA"/>
</dbReference>
<feature type="non-terminal residue" evidence="2">
    <location>
        <position position="398"/>
    </location>
</feature>
<dbReference type="InterPro" id="IPR047777">
    <property type="entry name" value="LapA-like_RM"/>
</dbReference>
<organism evidence="2 3">
    <name type="scientific">Halomonas shengliensis</name>
    <dbReference type="NCBI Taxonomy" id="419597"/>
    <lineage>
        <taxon>Bacteria</taxon>
        <taxon>Pseudomonadati</taxon>
        <taxon>Pseudomonadota</taxon>
        <taxon>Gammaproteobacteria</taxon>
        <taxon>Oceanospirillales</taxon>
        <taxon>Halomonadaceae</taxon>
        <taxon>Halomonas</taxon>
    </lineage>
</organism>
<gene>
    <name evidence="2" type="ORF">SAMN04487957_1161</name>
</gene>
<feature type="domain" description="LapA adhesin" evidence="1">
    <location>
        <begin position="281"/>
        <end position="378"/>
    </location>
</feature>
<keyword evidence="3" id="KW-1185">Reference proteome</keyword>
<sequence length="398" mass="41047">MTIATVTAITGQAWARDADGNLRELSIGDTLQEGEVLVTADGASVELDFGDNLDPTVIQGGQEVAMTPDLGGEEAVAEEEATALDEDLEALLTAIDEGEGDLLAELDPTAAGAGPGGGAEGGHSFVMLARIAEPLSPLSYEFGMGALDSGEFPEDEFIAQAEEEVVEEPVMGLVSFELLGMEGAVNLGGSSIVEDENFLIVATVDTPPTGTPLEITLSNGQQITIAVGEITGQVAFESREDDFFIQGDETIGLSVADTSGGGYDELTIGDVPSLTVVDDNDTTTVTLDDVTVNEAQQLVYTASVDNAPQGAFSVTLNNGVVINFADGALTGSSEPQPAQGEDVYLDADSFPISIASTSGGNYEALDTTDTATVTITDTTDTTTVTLDDVTVNEAQQLV</sequence>
<dbReference type="STRING" id="419597.SAMN04487957_1161"/>
<evidence type="ECO:0000259" key="1">
    <source>
        <dbReference type="Pfam" id="PF20579"/>
    </source>
</evidence>
<proteinExistence type="predicted"/>
<accession>A0A1H0NJG2</accession>
<dbReference type="Pfam" id="PF20579">
    <property type="entry name" value="LapA"/>
    <property type="match status" value="2"/>
</dbReference>